<dbReference type="EMBL" id="CAJVCH010050555">
    <property type="protein sequence ID" value="CAG7718064.1"/>
    <property type="molecule type" value="Genomic_DNA"/>
</dbReference>
<evidence type="ECO:0000313" key="2">
    <source>
        <dbReference type="Proteomes" id="UP000708208"/>
    </source>
</evidence>
<feature type="non-terminal residue" evidence="1">
    <location>
        <position position="1"/>
    </location>
</feature>
<proteinExistence type="predicted"/>
<gene>
    <name evidence="1" type="ORF">AFUS01_LOCUS7486</name>
</gene>
<sequence length="16" mass="1929">YNKLRLFSSAIQSCLW</sequence>
<organism evidence="1 2">
    <name type="scientific">Allacma fusca</name>
    <dbReference type="NCBI Taxonomy" id="39272"/>
    <lineage>
        <taxon>Eukaryota</taxon>
        <taxon>Metazoa</taxon>
        <taxon>Ecdysozoa</taxon>
        <taxon>Arthropoda</taxon>
        <taxon>Hexapoda</taxon>
        <taxon>Collembola</taxon>
        <taxon>Symphypleona</taxon>
        <taxon>Sminthuridae</taxon>
        <taxon>Allacma</taxon>
    </lineage>
</organism>
<evidence type="ECO:0000313" key="1">
    <source>
        <dbReference type="EMBL" id="CAG7718064.1"/>
    </source>
</evidence>
<keyword evidence="2" id="KW-1185">Reference proteome</keyword>
<comment type="caution">
    <text evidence="1">The sequence shown here is derived from an EMBL/GenBank/DDBJ whole genome shotgun (WGS) entry which is preliminary data.</text>
</comment>
<dbReference type="AlphaFoldDB" id="A0A8J2JNS7"/>
<accession>A0A8J2JNS7</accession>
<name>A0A8J2JNS7_9HEXA</name>
<reference evidence="1" key="1">
    <citation type="submission" date="2021-06" db="EMBL/GenBank/DDBJ databases">
        <authorList>
            <person name="Hodson N. C."/>
            <person name="Mongue J. A."/>
            <person name="Jaron S. K."/>
        </authorList>
    </citation>
    <scope>NUCLEOTIDE SEQUENCE</scope>
</reference>
<dbReference type="Proteomes" id="UP000708208">
    <property type="component" value="Unassembled WGS sequence"/>
</dbReference>
<protein>
    <submittedName>
        <fullName evidence="1">Uncharacterized protein</fullName>
    </submittedName>
</protein>